<reference evidence="2" key="3">
    <citation type="journal article" date="2018" name="Mol. Plant Microbe Interact.">
        <title>Genome sequence resources for the wheat stripe rust pathogen (Puccinia striiformis f. sp. tritici) and the barley stripe rust pathogen (Puccinia striiformis f. sp. hordei).</title>
        <authorList>
            <person name="Xia C."/>
            <person name="Wang M."/>
            <person name="Yin C."/>
            <person name="Cornejo O.E."/>
            <person name="Hulbert S.H."/>
            <person name="Chen X."/>
        </authorList>
    </citation>
    <scope>NUCLEOTIDE SEQUENCE [LARGE SCALE GENOMIC DNA]</scope>
    <source>
        <strain evidence="2">93TX-2</strain>
    </source>
</reference>
<dbReference type="VEuPathDB" id="FungiDB:PSTT_03655"/>
<feature type="non-terminal residue" evidence="1">
    <location>
        <position position="1"/>
    </location>
</feature>
<evidence type="ECO:0000313" key="2">
    <source>
        <dbReference type="Proteomes" id="UP000238274"/>
    </source>
</evidence>
<comment type="caution">
    <text evidence="1">The sequence shown here is derived from an EMBL/GenBank/DDBJ whole genome shotgun (WGS) entry which is preliminary data.</text>
</comment>
<dbReference type="EMBL" id="PKSM01000364">
    <property type="protein sequence ID" value="POV96583.1"/>
    <property type="molecule type" value="Genomic_DNA"/>
</dbReference>
<accession>A0A2S4UGZ3</accession>
<protein>
    <submittedName>
        <fullName evidence="1">Uncharacterized protein</fullName>
    </submittedName>
</protein>
<sequence length="275" mass="30993">VYVQILNLLSLESCFLSRPRRLLSQTQANWLNLGHVSRNLQDNPKRVHFPKIAMWRCPRHSSAPILIRLKLCVPSQMVLQHNVSLNHLDRAKSLVQPEEMQHKIDFDLVKPFPSGSSYFCPADLVGPVKNCCNTDFKIQYLHPGNHTAIPCLHSGLGGGLARRIVNPEAKPNKWPTASKSTFQLRFLVTMASSSIFSRRRPHRRYGTVCVVTHEETVHISHAIYISFSPFSLTLHSGLCSSICAHITNLLFAVNATVPPPFLQWSYRAEPGPFEA</sequence>
<reference evidence="1 2" key="1">
    <citation type="submission" date="2017-12" db="EMBL/GenBank/DDBJ databases">
        <title>Gene loss provides genomic basis for host adaptation in cereal stripe rust fungi.</title>
        <authorList>
            <person name="Xia C."/>
        </authorList>
    </citation>
    <scope>NUCLEOTIDE SEQUENCE [LARGE SCALE GENOMIC DNA]</scope>
    <source>
        <strain evidence="1 2">93TX-2</strain>
    </source>
</reference>
<keyword evidence="2" id="KW-1185">Reference proteome</keyword>
<proteinExistence type="predicted"/>
<dbReference type="AlphaFoldDB" id="A0A2S4UGZ3"/>
<dbReference type="VEuPathDB" id="FungiDB:PSHT_15048"/>
<gene>
    <name evidence="1" type="ORF">PSHT_15048</name>
</gene>
<dbReference type="Proteomes" id="UP000238274">
    <property type="component" value="Unassembled WGS sequence"/>
</dbReference>
<organism evidence="1 2">
    <name type="scientific">Puccinia striiformis</name>
    <dbReference type="NCBI Taxonomy" id="27350"/>
    <lineage>
        <taxon>Eukaryota</taxon>
        <taxon>Fungi</taxon>
        <taxon>Dikarya</taxon>
        <taxon>Basidiomycota</taxon>
        <taxon>Pucciniomycotina</taxon>
        <taxon>Pucciniomycetes</taxon>
        <taxon>Pucciniales</taxon>
        <taxon>Pucciniaceae</taxon>
        <taxon>Puccinia</taxon>
    </lineage>
</organism>
<name>A0A2S4UGZ3_9BASI</name>
<reference evidence="2" key="2">
    <citation type="journal article" date="2018" name="BMC Genomics">
        <title>Genomic insights into host adaptation between the wheat stripe rust pathogen (Puccinia striiformis f. sp. tritici) and the barley stripe rust pathogen (Puccinia striiformis f. sp. hordei).</title>
        <authorList>
            <person name="Xia C."/>
            <person name="Wang M."/>
            <person name="Yin C."/>
            <person name="Cornejo O.E."/>
            <person name="Hulbert S.H."/>
            <person name="Chen X."/>
        </authorList>
    </citation>
    <scope>NUCLEOTIDE SEQUENCE [LARGE SCALE GENOMIC DNA]</scope>
    <source>
        <strain evidence="2">93TX-2</strain>
    </source>
</reference>
<evidence type="ECO:0000313" key="1">
    <source>
        <dbReference type="EMBL" id="POV96583.1"/>
    </source>
</evidence>